<comment type="caution">
    <text evidence="1">The sequence shown here is derived from an EMBL/GenBank/DDBJ whole genome shotgun (WGS) entry which is preliminary data.</text>
</comment>
<name>A0A917YR46_9ACTN</name>
<sequence>MVASSALRAAFWLWLEDDDRSLVLARTVVEQTARLRVWRVKPEKAGNIEARGSQTSTRDWLDTAGWRRLSILNRSLGEFSHASLPATLANARAALSAIQSQGDALAEHTARGGTLNEIAYAFGSEISYLTRAYHPSLAAAFESVLPYAGVDGTEARVEQWLQRCWMHRGLTLNAN</sequence>
<accession>A0A917YR46</accession>
<reference evidence="1" key="1">
    <citation type="journal article" date="2014" name="Int. J. Syst. Evol. Microbiol.">
        <title>Complete genome sequence of Corynebacterium casei LMG S-19264T (=DSM 44701T), isolated from a smear-ripened cheese.</title>
        <authorList>
            <consortium name="US DOE Joint Genome Institute (JGI-PGF)"/>
            <person name="Walter F."/>
            <person name="Albersmeier A."/>
            <person name="Kalinowski J."/>
            <person name="Ruckert C."/>
        </authorList>
    </citation>
    <scope>NUCLEOTIDE SEQUENCE</scope>
    <source>
        <strain evidence="1">CGMCC 4.7368</strain>
    </source>
</reference>
<dbReference type="Proteomes" id="UP000646523">
    <property type="component" value="Unassembled WGS sequence"/>
</dbReference>
<keyword evidence="2" id="KW-1185">Reference proteome</keyword>
<evidence type="ECO:0000313" key="1">
    <source>
        <dbReference type="EMBL" id="GGO60640.1"/>
    </source>
</evidence>
<organism evidence="1 2">
    <name type="scientific">Nonomuraea cavernae</name>
    <dbReference type="NCBI Taxonomy" id="2045107"/>
    <lineage>
        <taxon>Bacteria</taxon>
        <taxon>Bacillati</taxon>
        <taxon>Actinomycetota</taxon>
        <taxon>Actinomycetes</taxon>
        <taxon>Streptosporangiales</taxon>
        <taxon>Streptosporangiaceae</taxon>
        <taxon>Nonomuraea</taxon>
    </lineage>
</organism>
<gene>
    <name evidence="1" type="ORF">GCM10012289_00980</name>
</gene>
<protein>
    <submittedName>
        <fullName evidence="1">Uncharacterized protein</fullName>
    </submittedName>
</protein>
<reference evidence="1" key="2">
    <citation type="submission" date="2020-09" db="EMBL/GenBank/DDBJ databases">
        <authorList>
            <person name="Sun Q."/>
            <person name="Zhou Y."/>
        </authorList>
    </citation>
    <scope>NUCLEOTIDE SEQUENCE</scope>
    <source>
        <strain evidence="1">CGMCC 4.7368</strain>
    </source>
</reference>
<evidence type="ECO:0000313" key="2">
    <source>
        <dbReference type="Proteomes" id="UP000646523"/>
    </source>
</evidence>
<proteinExistence type="predicted"/>
<dbReference type="EMBL" id="BMNH01000001">
    <property type="protein sequence ID" value="GGO60640.1"/>
    <property type="molecule type" value="Genomic_DNA"/>
</dbReference>
<dbReference type="AlphaFoldDB" id="A0A917YR46"/>